<gene>
    <name evidence="4" type="ORF">HLH21_14040</name>
</gene>
<evidence type="ECO:0000256" key="2">
    <source>
        <dbReference type="ARBA" id="ARBA00022777"/>
    </source>
</evidence>
<dbReference type="AlphaFoldDB" id="A0A7W4P4G4"/>
<comment type="caution">
    <text evidence="4">The sequence shown here is derived from an EMBL/GenBank/DDBJ whole genome shotgun (WGS) entry which is preliminary data.</text>
</comment>
<dbReference type="Pfam" id="PF07804">
    <property type="entry name" value="HipA_C"/>
    <property type="match status" value="1"/>
</dbReference>
<evidence type="ECO:0000313" key="5">
    <source>
        <dbReference type="Proteomes" id="UP000561066"/>
    </source>
</evidence>
<dbReference type="EMBL" id="JABEQH010000020">
    <property type="protein sequence ID" value="MBB2177027.1"/>
    <property type="molecule type" value="Genomic_DNA"/>
</dbReference>
<keyword evidence="1" id="KW-0808">Transferase</keyword>
<name>A0A7W4P4G4_9PROT</name>
<dbReference type="GO" id="GO:0016301">
    <property type="term" value="F:kinase activity"/>
    <property type="evidence" value="ECO:0007669"/>
    <property type="project" value="UniProtKB-KW"/>
</dbReference>
<evidence type="ECO:0000313" key="4">
    <source>
        <dbReference type="EMBL" id="MBB2177027.1"/>
    </source>
</evidence>
<proteinExistence type="predicted"/>
<dbReference type="Proteomes" id="UP000561066">
    <property type="component" value="Unassembled WGS sequence"/>
</dbReference>
<evidence type="ECO:0000256" key="1">
    <source>
        <dbReference type="ARBA" id="ARBA00022679"/>
    </source>
</evidence>
<protein>
    <recommendedName>
        <fullName evidence="3">HipA-like C-terminal domain-containing protein</fullName>
    </recommendedName>
</protein>
<dbReference type="Gene3D" id="1.10.1070.20">
    <property type="match status" value="1"/>
</dbReference>
<keyword evidence="2" id="KW-0418">Kinase</keyword>
<organism evidence="4 5">
    <name type="scientific">Gluconacetobacter johannae</name>
    <dbReference type="NCBI Taxonomy" id="112140"/>
    <lineage>
        <taxon>Bacteria</taxon>
        <taxon>Pseudomonadati</taxon>
        <taxon>Pseudomonadota</taxon>
        <taxon>Alphaproteobacteria</taxon>
        <taxon>Acetobacterales</taxon>
        <taxon>Acetobacteraceae</taxon>
        <taxon>Gluconacetobacter</taxon>
    </lineage>
</organism>
<feature type="domain" description="HipA-like C-terminal" evidence="3">
    <location>
        <begin position="21"/>
        <end position="205"/>
    </location>
</feature>
<accession>A0A7W4P4G4</accession>
<sequence>MTPIFVEKWPFDEDFPYHPIGSQPKQILICPSDETDGRVVAGQTYIFKTAKRSWQANQLWSEMIASRLGQNLGLTVPTCHVGLNQETGALGVLMQSFIQGPTISRSRRLIHAKDMLARVLRDQKTGRPHSLQLNLWICRLLGARYGWSAVDWWAKTIAFDTLIGNSDRHPENWGFLNEPEVGLTMAPLFDNGTSLGYEHNDSKIQGWGVRELERYVSKGTHHCSWVLDADKGTPHIDLCEILVQANPEAGTSMQNMIRFGQSLVDDILQECCSYSVDISFTPERAAFVRSLLGLRQERLGAILGG</sequence>
<dbReference type="RefSeq" id="WP_182944371.1">
    <property type="nucleotide sequence ID" value="NZ_JABEQH010000020.1"/>
</dbReference>
<dbReference type="InterPro" id="IPR012893">
    <property type="entry name" value="HipA-like_C"/>
</dbReference>
<reference evidence="4 5" key="1">
    <citation type="submission" date="2020-04" db="EMBL/GenBank/DDBJ databases">
        <title>Description of novel Gluconacetobacter.</title>
        <authorList>
            <person name="Sombolestani A."/>
        </authorList>
    </citation>
    <scope>NUCLEOTIDE SEQUENCE [LARGE SCALE GENOMIC DNA]</scope>
    <source>
        <strain evidence="4 5">LMG 21312</strain>
    </source>
</reference>
<keyword evidence="5" id="KW-1185">Reference proteome</keyword>
<evidence type="ECO:0000259" key="3">
    <source>
        <dbReference type="Pfam" id="PF07804"/>
    </source>
</evidence>